<evidence type="ECO:0000313" key="2">
    <source>
        <dbReference type="Proteomes" id="UP001186974"/>
    </source>
</evidence>
<protein>
    <submittedName>
        <fullName evidence="1">Uncharacterized protein</fullName>
    </submittedName>
</protein>
<name>A0ACC3CZ50_9PEZI</name>
<organism evidence="1 2">
    <name type="scientific">Coniosporium uncinatum</name>
    <dbReference type="NCBI Taxonomy" id="93489"/>
    <lineage>
        <taxon>Eukaryota</taxon>
        <taxon>Fungi</taxon>
        <taxon>Dikarya</taxon>
        <taxon>Ascomycota</taxon>
        <taxon>Pezizomycotina</taxon>
        <taxon>Dothideomycetes</taxon>
        <taxon>Dothideomycetes incertae sedis</taxon>
        <taxon>Coniosporium</taxon>
    </lineage>
</organism>
<reference evidence="1" key="1">
    <citation type="submission" date="2024-09" db="EMBL/GenBank/DDBJ databases">
        <title>Black Yeasts Isolated from many extreme environments.</title>
        <authorList>
            <person name="Coleine C."/>
            <person name="Stajich J.E."/>
            <person name="Selbmann L."/>
        </authorList>
    </citation>
    <scope>NUCLEOTIDE SEQUENCE</scope>
    <source>
        <strain evidence="1">CCFEE 5737</strain>
    </source>
</reference>
<dbReference type="Proteomes" id="UP001186974">
    <property type="component" value="Unassembled WGS sequence"/>
</dbReference>
<dbReference type="EMBL" id="JAWDJW010009511">
    <property type="protein sequence ID" value="KAK3059325.1"/>
    <property type="molecule type" value="Genomic_DNA"/>
</dbReference>
<proteinExistence type="predicted"/>
<gene>
    <name evidence="1" type="ORF">LTS18_011125</name>
</gene>
<evidence type="ECO:0000313" key="1">
    <source>
        <dbReference type="EMBL" id="KAK3059325.1"/>
    </source>
</evidence>
<feature type="non-terminal residue" evidence="1">
    <location>
        <position position="1"/>
    </location>
</feature>
<keyword evidence="2" id="KW-1185">Reference proteome</keyword>
<accession>A0ACC3CZ50</accession>
<sequence>STGVYLSLVRHVEGEGAEVQFLGTSESWKILSNDSSQDLIARFCIHASLNGDKFESGTAFNTCDNSQPSSWSKKWPIICDYFGLKGVAPPETGNGPQPGEFVQDHLEQWKELEKKAGLVGGRVSNDRSYGGFPFFIMSMFNFDRQQDTTKTHKVWGDKTEEWDTKQAWYTAFDRFRQAKIIP</sequence>
<comment type="caution">
    <text evidence="1">The sequence shown here is derived from an EMBL/GenBank/DDBJ whole genome shotgun (WGS) entry which is preliminary data.</text>
</comment>